<dbReference type="PANTHER" id="PTHR15337">
    <property type="entry name" value="ANTERIOR GRADIENT PROTEIN-RELATED"/>
    <property type="match status" value="1"/>
</dbReference>
<gene>
    <name evidence="5" type="ORF">DFQ04_0784</name>
</gene>
<protein>
    <submittedName>
        <fullName evidence="5">Thioredoxin-related protein</fullName>
    </submittedName>
</protein>
<comment type="caution">
    <text evidence="5">The sequence shown here is derived from an EMBL/GenBank/DDBJ whole genome shotgun (WGS) entry which is preliminary data.</text>
</comment>
<sequence length="154" mass="17795">MKKMKYIGLFFLGLLISISSFAQGQIKWMKFEEAIAANSSNPKMIIVDVYTDWCGWCKKMDSETFTDSKVVDYINKNFYAVKLNAEDTQRTFEFMGKTYNEAQMAAAMRVNSYPNFVIIEPKLQNIAQLPGYRQPQQFLAGLDELLEKAFRIKP</sequence>
<dbReference type="Pfam" id="PF13098">
    <property type="entry name" value="Thioredoxin_2"/>
    <property type="match status" value="1"/>
</dbReference>
<dbReference type="PANTHER" id="PTHR15337:SF11">
    <property type="entry name" value="THIOREDOXIN DOMAIN-CONTAINING PROTEIN"/>
    <property type="match status" value="1"/>
</dbReference>
<dbReference type="InterPro" id="IPR036249">
    <property type="entry name" value="Thioredoxin-like_sf"/>
</dbReference>
<keyword evidence="2" id="KW-0676">Redox-active center</keyword>
<dbReference type="InterPro" id="IPR013766">
    <property type="entry name" value="Thioredoxin_domain"/>
</dbReference>
<evidence type="ECO:0000313" key="6">
    <source>
        <dbReference type="Proteomes" id="UP000294535"/>
    </source>
</evidence>
<evidence type="ECO:0000313" key="5">
    <source>
        <dbReference type="EMBL" id="TDQ18973.1"/>
    </source>
</evidence>
<dbReference type="Gene3D" id="3.40.30.10">
    <property type="entry name" value="Glutaredoxin"/>
    <property type="match status" value="1"/>
</dbReference>
<proteinExistence type="predicted"/>
<evidence type="ECO:0000256" key="3">
    <source>
        <dbReference type="SAM" id="SignalP"/>
    </source>
</evidence>
<keyword evidence="6" id="KW-1185">Reference proteome</keyword>
<dbReference type="InterPro" id="IPR017937">
    <property type="entry name" value="Thioredoxin_CS"/>
</dbReference>
<reference evidence="5 6" key="1">
    <citation type="submission" date="2019-03" db="EMBL/GenBank/DDBJ databases">
        <title>Genomic Encyclopedia of Type Strains, Phase III (KMG-III): the genomes of soil and plant-associated and newly described type strains.</title>
        <authorList>
            <person name="Whitman W."/>
        </authorList>
    </citation>
    <scope>NUCLEOTIDE SEQUENCE [LARGE SCALE GENOMIC DNA]</scope>
    <source>
        <strain evidence="5 6">CECT 8446</strain>
    </source>
</reference>
<organism evidence="5 6">
    <name type="scientific">Algoriphagus boseongensis</name>
    <dbReference type="NCBI Taxonomy" id="1442587"/>
    <lineage>
        <taxon>Bacteria</taxon>
        <taxon>Pseudomonadati</taxon>
        <taxon>Bacteroidota</taxon>
        <taxon>Cytophagia</taxon>
        <taxon>Cytophagales</taxon>
        <taxon>Cyclobacteriaceae</taxon>
        <taxon>Algoriphagus</taxon>
    </lineage>
</organism>
<accession>A0A4R6T9U5</accession>
<keyword evidence="1 3" id="KW-0732">Signal</keyword>
<dbReference type="Proteomes" id="UP000294535">
    <property type="component" value="Unassembled WGS sequence"/>
</dbReference>
<dbReference type="PROSITE" id="PS00194">
    <property type="entry name" value="THIOREDOXIN_1"/>
    <property type="match status" value="1"/>
</dbReference>
<dbReference type="InterPro" id="IPR051099">
    <property type="entry name" value="AGR/TXD"/>
</dbReference>
<dbReference type="EMBL" id="SNYF01000005">
    <property type="protein sequence ID" value="TDQ18973.1"/>
    <property type="molecule type" value="Genomic_DNA"/>
</dbReference>
<feature type="signal peptide" evidence="3">
    <location>
        <begin position="1"/>
        <end position="22"/>
    </location>
</feature>
<dbReference type="AlphaFoldDB" id="A0A4R6T9U5"/>
<dbReference type="OrthoDB" id="9811036at2"/>
<dbReference type="PROSITE" id="PS51352">
    <property type="entry name" value="THIOREDOXIN_2"/>
    <property type="match status" value="1"/>
</dbReference>
<evidence type="ECO:0000256" key="2">
    <source>
        <dbReference type="ARBA" id="ARBA00023284"/>
    </source>
</evidence>
<dbReference type="SUPFAM" id="SSF52833">
    <property type="entry name" value="Thioredoxin-like"/>
    <property type="match status" value="1"/>
</dbReference>
<feature type="chain" id="PRO_5020743058" evidence="3">
    <location>
        <begin position="23"/>
        <end position="154"/>
    </location>
</feature>
<name>A0A4R6T9U5_9BACT</name>
<evidence type="ECO:0000259" key="4">
    <source>
        <dbReference type="PROSITE" id="PS51352"/>
    </source>
</evidence>
<feature type="domain" description="Thioredoxin" evidence="4">
    <location>
        <begin position="5"/>
        <end position="147"/>
    </location>
</feature>
<dbReference type="InterPro" id="IPR012336">
    <property type="entry name" value="Thioredoxin-like_fold"/>
</dbReference>
<evidence type="ECO:0000256" key="1">
    <source>
        <dbReference type="ARBA" id="ARBA00022729"/>
    </source>
</evidence>